<reference evidence="1 2" key="1">
    <citation type="submission" date="2019-07" db="EMBL/GenBank/DDBJ databases">
        <title>Allobacillus sp. nov. SKP isolated from shrimp paste of Euphausiacea.</title>
        <authorList>
            <person name="Kanchanasin P."/>
            <person name="Tanasupawat S."/>
            <person name="Shi W."/>
            <person name="Wu L."/>
            <person name="Ma J."/>
        </authorList>
    </citation>
    <scope>NUCLEOTIDE SEQUENCE [LARGE SCALE GENOMIC DNA]</scope>
    <source>
        <strain evidence="1 2">SKP4-8</strain>
    </source>
</reference>
<comment type="caution">
    <text evidence="1">The sequence shown here is derived from an EMBL/GenBank/DDBJ whole genome shotgun (WGS) entry which is preliminary data.</text>
</comment>
<dbReference type="PANTHER" id="PTHR41260:SF1">
    <property type="entry name" value="PROTEIN ECSC"/>
    <property type="match status" value="1"/>
</dbReference>
<sequence length="272" mass="31735">MGEERVLREIDRWVNEMSSYELNDFEKLYDEWMIQYFSKFPESIKKSFFESIDQWFLFTYTFLQNTNSQTEATQRILQIARTYDENIERIEDLQELSIEKLTYLADQQVAKNRVYSFAQGGITGAGGFLLLAADLPLIVALNLRSIQLIGSSFGYNLNNPIEMLIALKVFHAGSLPKRLQGAAWEDLKEQVKELESVMKNKDLLTDETWLNQPIRQLFKTLFIVGFRKKLFQGIPLVSVGIGAAYNYKLAKQLTDFAKRFYQYRLIQDRQSQ</sequence>
<organism evidence="1 2">
    <name type="scientific">Allobacillus salarius</name>
    <dbReference type="NCBI Taxonomy" id="1955272"/>
    <lineage>
        <taxon>Bacteria</taxon>
        <taxon>Bacillati</taxon>
        <taxon>Bacillota</taxon>
        <taxon>Bacilli</taxon>
        <taxon>Bacillales</taxon>
        <taxon>Bacillaceae</taxon>
        <taxon>Allobacillus</taxon>
    </lineage>
</organism>
<protein>
    <submittedName>
        <fullName evidence="1">EcsC family protein</fullName>
    </submittedName>
</protein>
<name>A0A556PQ43_9BACI</name>
<accession>A0A556PQ43</accession>
<proteinExistence type="predicted"/>
<dbReference type="InterPro" id="IPR024787">
    <property type="entry name" value="EcsC"/>
</dbReference>
<keyword evidence="2" id="KW-1185">Reference proteome</keyword>
<gene>
    <name evidence="1" type="ORF">FPQ13_04300</name>
</gene>
<dbReference type="AlphaFoldDB" id="A0A556PQ43"/>
<dbReference type="EMBL" id="VMHE01000004">
    <property type="protein sequence ID" value="TSJ66485.1"/>
    <property type="molecule type" value="Genomic_DNA"/>
</dbReference>
<dbReference type="RefSeq" id="WP_144088092.1">
    <property type="nucleotide sequence ID" value="NZ_VMHE01000004.1"/>
</dbReference>
<dbReference type="OrthoDB" id="2040879at2"/>
<dbReference type="PANTHER" id="PTHR41260">
    <property type="entry name" value="PROTEIN ECSC"/>
    <property type="match status" value="1"/>
</dbReference>
<evidence type="ECO:0000313" key="1">
    <source>
        <dbReference type="EMBL" id="TSJ66485.1"/>
    </source>
</evidence>
<evidence type="ECO:0000313" key="2">
    <source>
        <dbReference type="Proteomes" id="UP000316425"/>
    </source>
</evidence>
<dbReference type="Proteomes" id="UP000316425">
    <property type="component" value="Unassembled WGS sequence"/>
</dbReference>
<dbReference type="Pfam" id="PF12787">
    <property type="entry name" value="EcsC"/>
    <property type="match status" value="1"/>
</dbReference>